<dbReference type="Proteomes" id="UP000233534">
    <property type="component" value="Chromosome"/>
</dbReference>
<keyword evidence="1" id="KW-1133">Transmembrane helix</keyword>
<dbReference type="EMBL" id="CP025197">
    <property type="protein sequence ID" value="AUG57060.1"/>
    <property type="molecule type" value="Genomic_DNA"/>
</dbReference>
<keyword evidence="1" id="KW-0812">Transmembrane</keyword>
<dbReference type="EMBL" id="NEMB01000003">
    <property type="protein sequence ID" value="PQQ67073.1"/>
    <property type="molecule type" value="Genomic_DNA"/>
</dbReference>
<evidence type="ECO:0000313" key="4">
    <source>
        <dbReference type="Proteomes" id="UP000233534"/>
    </source>
</evidence>
<feature type="transmembrane region" description="Helical" evidence="1">
    <location>
        <begin position="20"/>
        <end position="40"/>
    </location>
</feature>
<dbReference type="KEGG" id="hsc:HVS_05650"/>
<dbReference type="Proteomes" id="UP000239720">
    <property type="component" value="Unassembled WGS sequence"/>
</dbReference>
<keyword evidence="1" id="KW-0472">Membrane</keyword>
<name>A0A2K9ENK0_9FIRM</name>
<evidence type="ECO:0000313" key="5">
    <source>
        <dbReference type="Proteomes" id="UP000239720"/>
    </source>
</evidence>
<gene>
    <name evidence="3" type="ORF">B9R14_10190</name>
    <name evidence="2" type="ORF">HVS_05650</name>
</gene>
<dbReference type="AlphaFoldDB" id="A0A2K9ENK0"/>
<evidence type="ECO:0000313" key="3">
    <source>
        <dbReference type="EMBL" id="PQQ67073.1"/>
    </source>
</evidence>
<sequence>MKIKNMMKNLLKDQSGEFGIKQIAATVAVIVIIGLIIGVVRGNIGTWVVEVWDMFIEMIKDTIS</sequence>
<accession>A0A2K9ENK0</accession>
<reference evidence="3 5" key="2">
    <citation type="journal article" date="2018" name="Syst. Appl. Microbiol.">
        <title>Characterization and high-quality draft genome sequence of Herbivorax saccincola A7, an anaerobic, alkaliphilic, thermophilic, cellulolytic, and xylanolytic bacterium.</title>
        <authorList>
            <person name="Aikawa S."/>
            <person name="Baramee S."/>
            <person name="Sermsathanaswadi J."/>
            <person name="Thianheng P."/>
            <person name="Tachaapaikoon C."/>
            <person name="Shikata A."/>
            <person name="Waeonukul R."/>
            <person name="Pason P."/>
            <person name="Ratanakhanokchai K."/>
            <person name="Kosugi A."/>
        </authorList>
    </citation>
    <scope>NUCLEOTIDE SEQUENCE [LARGE SCALE GENOMIC DNA]</scope>
    <source>
        <strain evidence="3 5">A7</strain>
    </source>
</reference>
<dbReference type="RefSeq" id="WP_101300035.1">
    <property type="nucleotide sequence ID" value="NZ_CP025197.1"/>
</dbReference>
<protein>
    <submittedName>
        <fullName evidence="2">Uncharacterized protein</fullName>
    </submittedName>
</protein>
<keyword evidence="4" id="KW-1185">Reference proteome</keyword>
<reference evidence="2 4" key="1">
    <citation type="submission" date="2017-12" db="EMBL/GenBank/DDBJ databases">
        <title>Complete genome sequence of Herbivorax saccincola GGR1, a novel Cellulosome-producing hydrolytic bacterium in a thermophilic biogas plant, established by Illumina and Nanopore MinION sequencing.</title>
        <authorList>
            <person name="Pechtl A."/>
            <person name="Ruckert C."/>
            <person name="Koeck D.E."/>
            <person name="Maus I."/>
            <person name="Winkler A."/>
            <person name="Kalinowski J."/>
            <person name="Puhler A."/>
            <person name="Schwarz W.W."/>
            <person name="Zverlov V.V."/>
            <person name="Schluter A."/>
            <person name="Liebl W."/>
        </authorList>
    </citation>
    <scope>NUCLEOTIDE SEQUENCE [LARGE SCALE GENOMIC DNA]</scope>
    <source>
        <strain evidence="2">GGR1</strain>
        <strain evidence="4">SR1</strain>
    </source>
</reference>
<evidence type="ECO:0000313" key="2">
    <source>
        <dbReference type="EMBL" id="AUG57060.1"/>
    </source>
</evidence>
<proteinExistence type="predicted"/>
<evidence type="ECO:0000256" key="1">
    <source>
        <dbReference type="SAM" id="Phobius"/>
    </source>
</evidence>
<organism evidence="2 4">
    <name type="scientific">Acetivibrio saccincola</name>
    <dbReference type="NCBI Taxonomy" id="1677857"/>
    <lineage>
        <taxon>Bacteria</taxon>
        <taxon>Bacillati</taxon>
        <taxon>Bacillota</taxon>
        <taxon>Clostridia</taxon>
        <taxon>Eubacteriales</taxon>
        <taxon>Oscillospiraceae</taxon>
        <taxon>Acetivibrio</taxon>
    </lineage>
</organism>